<dbReference type="KEGG" id="mgl:MGL_0212"/>
<dbReference type="InterPro" id="IPR008271">
    <property type="entry name" value="Ser/Thr_kinase_AS"/>
</dbReference>
<feature type="binding site" evidence="10">
    <location>
        <position position="375"/>
    </location>
    <ligand>
        <name>ATP</name>
        <dbReference type="ChEBI" id="CHEBI:30616"/>
    </ligand>
</feature>
<feature type="region of interest" description="Disordered" evidence="11">
    <location>
        <begin position="1081"/>
        <end position="1145"/>
    </location>
</feature>
<evidence type="ECO:0000256" key="10">
    <source>
        <dbReference type="PROSITE-ProRule" id="PRU10141"/>
    </source>
</evidence>
<keyword evidence="14" id="KW-1185">Reference proteome</keyword>
<dbReference type="PANTHER" id="PTHR48012">
    <property type="entry name" value="STERILE20-LIKE KINASE, ISOFORM B-RELATED"/>
    <property type="match status" value="1"/>
</dbReference>
<dbReference type="RefSeq" id="XP_001732437.1">
    <property type="nucleotide sequence ID" value="XM_001732385.1"/>
</dbReference>
<evidence type="ECO:0000256" key="3">
    <source>
        <dbReference type="ARBA" id="ARBA00022527"/>
    </source>
</evidence>
<dbReference type="EMBL" id="AAYY01000001">
    <property type="protein sequence ID" value="EDP45223.1"/>
    <property type="molecule type" value="Genomic_DNA"/>
</dbReference>
<dbReference type="InterPro" id="IPR017441">
    <property type="entry name" value="Protein_kinase_ATP_BS"/>
</dbReference>
<dbReference type="CDD" id="cd06917">
    <property type="entry name" value="STKc_NAK1_like"/>
    <property type="match status" value="1"/>
</dbReference>
<accession>A8PS85</accession>
<dbReference type="PROSITE" id="PS50011">
    <property type="entry name" value="PROTEIN_KINASE_DOM"/>
    <property type="match status" value="1"/>
</dbReference>
<feature type="compositionally biased region" description="Low complexity" evidence="11">
    <location>
        <begin position="665"/>
        <end position="678"/>
    </location>
</feature>
<comment type="similarity">
    <text evidence="1">Belongs to the protein kinase superfamily. STE Ser/Thr protein kinase family. STE20 subfamily.</text>
</comment>
<evidence type="ECO:0000256" key="5">
    <source>
        <dbReference type="ARBA" id="ARBA00022741"/>
    </source>
</evidence>
<keyword evidence="7 10" id="KW-0067">ATP-binding</keyword>
<dbReference type="Proteomes" id="UP000008837">
    <property type="component" value="Unassembled WGS sequence"/>
</dbReference>
<feature type="region of interest" description="Disordered" evidence="11">
    <location>
        <begin position="1043"/>
        <end position="1065"/>
    </location>
</feature>
<dbReference type="InParanoid" id="A8PS85"/>
<dbReference type="SUPFAM" id="SSF56112">
    <property type="entry name" value="Protein kinase-like (PK-like)"/>
    <property type="match status" value="1"/>
</dbReference>
<dbReference type="EC" id="2.7.11.1" evidence="2"/>
<dbReference type="Gene3D" id="1.10.510.10">
    <property type="entry name" value="Transferase(Phosphotransferase) domain 1"/>
    <property type="match status" value="1"/>
</dbReference>
<dbReference type="InterPro" id="IPR050629">
    <property type="entry name" value="STE20/SPS1-PAK"/>
</dbReference>
<feature type="compositionally biased region" description="Low complexity" evidence="11">
    <location>
        <begin position="747"/>
        <end position="757"/>
    </location>
</feature>
<feature type="compositionally biased region" description="Polar residues" evidence="11">
    <location>
        <begin position="328"/>
        <end position="337"/>
    </location>
</feature>
<feature type="compositionally biased region" description="Basic and acidic residues" evidence="11">
    <location>
        <begin position="1117"/>
        <end position="1144"/>
    </location>
</feature>
<feature type="compositionally biased region" description="Polar residues" evidence="11">
    <location>
        <begin position="731"/>
        <end position="746"/>
    </location>
</feature>
<feature type="compositionally biased region" description="Basic and acidic residues" evidence="11">
    <location>
        <begin position="679"/>
        <end position="698"/>
    </location>
</feature>
<evidence type="ECO:0000313" key="14">
    <source>
        <dbReference type="Proteomes" id="UP000008837"/>
    </source>
</evidence>
<comment type="catalytic activity">
    <reaction evidence="8">
        <text>L-threonyl-[protein] + ATP = O-phospho-L-threonyl-[protein] + ADP + H(+)</text>
        <dbReference type="Rhea" id="RHEA:46608"/>
        <dbReference type="Rhea" id="RHEA-COMP:11060"/>
        <dbReference type="Rhea" id="RHEA-COMP:11605"/>
        <dbReference type="ChEBI" id="CHEBI:15378"/>
        <dbReference type="ChEBI" id="CHEBI:30013"/>
        <dbReference type="ChEBI" id="CHEBI:30616"/>
        <dbReference type="ChEBI" id="CHEBI:61977"/>
        <dbReference type="ChEBI" id="CHEBI:456216"/>
        <dbReference type="EC" id="2.7.11.1"/>
    </reaction>
</comment>
<gene>
    <name evidence="13" type="ORF">MGL_0212</name>
</gene>
<evidence type="ECO:0000256" key="8">
    <source>
        <dbReference type="ARBA" id="ARBA00047899"/>
    </source>
</evidence>
<dbReference type="OMA" id="HASDENA"/>
<feature type="region of interest" description="Disordered" evidence="11">
    <location>
        <begin position="14"/>
        <end position="56"/>
    </location>
</feature>
<feature type="compositionally biased region" description="Polar residues" evidence="11">
    <location>
        <begin position="1055"/>
        <end position="1065"/>
    </location>
</feature>
<keyword evidence="5 10" id="KW-0547">Nucleotide-binding</keyword>
<dbReference type="GO" id="GO:0005737">
    <property type="term" value="C:cytoplasm"/>
    <property type="evidence" value="ECO:0007669"/>
    <property type="project" value="TreeGrafter"/>
</dbReference>
<evidence type="ECO:0000256" key="2">
    <source>
        <dbReference type="ARBA" id="ARBA00012513"/>
    </source>
</evidence>
<comment type="catalytic activity">
    <reaction evidence="9">
        <text>L-seryl-[protein] + ATP = O-phospho-L-seryl-[protein] + ADP + H(+)</text>
        <dbReference type="Rhea" id="RHEA:17989"/>
        <dbReference type="Rhea" id="RHEA-COMP:9863"/>
        <dbReference type="Rhea" id="RHEA-COMP:11604"/>
        <dbReference type="ChEBI" id="CHEBI:15378"/>
        <dbReference type="ChEBI" id="CHEBI:29999"/>
        <dbReference type="ChEBI" id="CHEBI:30616"/>
        <dbReference type="ChEBI" id="CHEBI:83421"/>
        <dbReference type="ChEBI" id="CHEBI:456216"/>
        <dbReference type="EC" id="2.7.11.1"/>
    </reaction>
</comment>
<evidence type="ECO:0000259" key="12">
    <source>
        <dbReference type="PROSITE" id="PS50011"/>
    </source>
</evidence>
<keyword evidence="4" id="KW-0808">Transferase</keyword>
<comment type="caution">
    <text evidence="13">The sequence shown here is derived from an EMBL/GenBank/DDBJ whole genome shotgun (WGS) entry which is preliminary data.</text>
</comment>
<feature type="domain" description="Protein kinase" evidence="12">
    <location>
        <begin position="346"/>
        <end position="604"/>
    </location>
</feature>
<feature type="region of interest" description="Disordered" evidence="11">
    <location>
        <begin position="967"/>
        <end position="1012"/>
    </location>
</feature>
<evidence type="ECO:0000313" key="13">
    <source>
        <dbReference type="EMBL" id="EDP45223.1"/>
    </source>
</evidence>
<feature type="region of interest" description="Disordered" evidence="11">
    <location>
        <begin position="143"/>
        <end position="164"/>
    </location>
</feature>
<dbReference type="PROSITE" id="PS00107">
    <property type="entry name" value="PROTEIN_KINASE_ATP"/>
    <property type="match status" value="1"/>
</dbReference>
<proteinExistence type="inferred from homology"/>
<feature type="compositionally biased region" description="Low complexity" evidence="11">
    <location>
        <begin position="765"/>
        <end position="791"/>
    </location>
</feature>
<evidence type="ECO:0000256" key="7">
    <source>
        <dbReference type="ARBA" id="ARBA00022840"/>
    </source>
</evidence>
<feature type="region of interest" description="Disordered" evidence="11">
    <location>
        <begin position="271"/>
        <end position="337"/>
    </location>
</feature>
<dbReference type="GeneID" id="5856743"/>
<dbReference type="InterPro" id="IPR000719">
    <property type="entry name" value="Prot_kinase_dom"/>
</dbReference>
<keyword evidence="6" id="KW-0418">Kinase</keyword>
<sequence>MPFHDGVVYIRTPTSDAERVPRRYAKSHRSVDERVALSTPSSPSSSVAGSAPSAASAPAPAIPAALSYMQSSANAASDTHMMPSVASTSNISSLAGKMPTSESMAFSDLYRHSELPSTPTSPVPASMMTPAASAEMTGMLSSTGTSQRWASDDPHDMHKASSPSKIPHLRIHASDENAADADMAFPTLTPSSSTRSMRGMDSLIPMWSADGSTKLESPGSRIIRVPQRGVTTNESMDSMRSVPATSTSKPFSVAANRVAGTISRLTRLRNRQQPRVPPDVEASTRPAVATDTADHIHNSQPLALEGKEVPRRYTSRDGADRIPPWMPSSPSGNTSIRAQASPDAQFRRYEMIGRGSYGAVYRGLHVPSNKVVALKVIDLDTPDFDVSEIWHEVALLSQIRHTQPKNIVQYWGCWLNGPTLCIAMDYYEGGSIRTLMKAGPIAERFAAVVTREVLVALSYIHSVGIIHRDLKAANLLVTRTGQVMLCDFGVAASFVQGSARGKRSTFVGTPYWMAPEVILEGKSYDYKADIWSLGITVYEMVTGNPPYSQHDLHQAITLIPKNQPPRLPDNGQYSPLLQEFVAACLDAEPRDRLSADELARMRWMKAHAKVPVSVLTELLVQYNKWTQAGGIRQSLLPPIQTDVRPNVDESPQPEWQFDSETPSDTAPSLPEAETPTETPTDHPLYRLFEATHDSDDPTTRSTSRTVNTITSTPKNALATVKAVKHPPPLSQPLSVPESQSYPQLTQLPLPSHLHPYPTSHPPSPSQMQSQSQSQPPLPSLSSSSVSVSSPPRTNARPAGAGFSGSGSTPFRFGLGSRMTEQAKPPSSFSTANASSGHPASSSTTSTPPISGLSMSVPEAASAPTSISIPVSRKGSMDESAKSVISPLEPPSALDVMATSSSSVSTSPQLPESQSSHSVPTSPIVEDPVESTRSSPALRRVGHIPNRAMRQTPLRTLRLVSSSSSLVWETQSAKRSVDEGRDSTPSFLEEPYTAGSRPQGTLSRTRSRGHANTAAMTCAPASTVSELPRSRSVPGNRLARFLSKQKEADQDGSPEPTDSSTTNLATLPSSVSLTSLDPYSTSVANTSVPPAANARATSAHRRQHHGGSDPTMMGTARLRHDPTNSKRHVREYSDQAKRPDPRDMRNWTIPAAPNVADATSDLSATTQDVFHVPSKGSSVAPFEGPVLRTLDYAALLSRQELQAEMSRTVEDLCTWLDALAAGLDEVLHPPTRALHQHPTRGP</sequence>
<feature type="compositionally biased region" description="Low complexity" evidence="11">
    <location>
        <begin position="831"/>
        <end position="853"/>
    </location>
</feature>
<evidence type="ECO:0000256" key="11">
    <source>
        <dbReference type="SAM" id="MobiDB-lite"/>
    </source>
</evidence>
<feature type="compositionally biased region" description="Basic and acidic residues" evidence="11">
    <location>
        <begin position="305"/>
        <end position="320"/>
    </location>
</feature>
<dbReference type="STRING" id="425265.A8PS85"/>
<dbReference type="GO" id="GO:0004674">
    <property type="term" value="F:protein serine/threonine kinase activity"/>
    <property type="evidence" value="ECO:0007669"/>
    <property type="project" value="UniProtKB-KW"/>
</dbReference>
<dbReference type="GO" id="GO:0005524">
    <property type="term" value="F:ATP binding"/>
    <property type="evidence" value="ECO:0007669"/>
    <property type="project" value="UniProtKB-UniRule"/>
</dbReference>
<evidence type="ECO:0000256" key="6">
    <source>
        <dbReference type="ARBA" id="ARBA00022777"/>
    </source>
</evidence>
<dbReference type="InterPro" id="IPR035062">
    <property type="entry name" value="STK_Kic1p-like"/>
</dbReference>
<dbReference type="InterPro" id="IPR011009">
    <property type="entry name" value="Kinase-like_dom_sf"/>
</dbReference>
<dbReference type="VEuPathDB" id="FungiDB:MGL_0212"/>
<dbReference type="SMART" id="SM00220">
    <property type="entry name" value="S_TKc"/>
    <property type="match status" value="1"/>
</dbReference>
<feature type="compositionally biased region" description="Low complexity" evidence="11">
    <location>
        <begin position="36"/>
        <end position="56"/>
    </location>
</feature>
<evidence type="ECO:0000256" key="1">
    <source>
        <dbReference type="ARBA" id="ARBA00008874"/>
    </source>
</evidence>
<dbReference type="OrthoDB" id="248923at2759"/>
<evidence type="ECO:0000256" key="4">
    <source>
        <dbReference type="ARBA" id="ARBA00022679"/>
    </source>
</evidence>
<dbReference type="AlphaFoldDB" id="A8PS85"/>
<dbReference type="PANTHER" id="PTHR48012:SF21">
    <property type="entry name" value="PH DOMAIN-CONTAINING PROTEIN"/>
    <property type="match status" value="1"/>
</dbReference>
<protein>
    <recommendedName>
        <fullName evidence="2">non-specific serine/threonine protein kinase</fullName>
        <ecNumber evidence="2">2.7.11.1</ecNumber>
    </recommendedName>
</protein>
<organism evidence="13 14">
    <name type="scientific">Malassezia globosa (strain ATCC MYA-4612 / CBS 7966)</name>
    <name type="common">Dandruff-associated fungus</name>
    <dbReference type="NCBI Taxonomy" id="425265"/>
    <lineage>
        <taxon>Eukaryota</taxon>
        <taxon>Fungi</taxon>
        <taxon>Dikarya</taxon>
        <taxon>Basidiomycota</taxon>
        <taxon>Ustilaginomycotina</taxon>
        <taxon>Malasseziomycetes</taxon>
        <taxon>Malasseziales</taxon>
        <taxon>Malasseziaceae</taxon>
        <taxon>Malassezia</taxon>
    </lineage>
</organism>
<name>A8PS85_MALGO</name>
<reference evidence="13 14" key="1">
    <citation type="journal article" date="2007" name="Proc. Natl. Acad. Sci. U.S.A.">
        <title>Dandruff-associated Malassezia genomes reveal convergent and divergent virulence traits shared with plant and human fungal pathogens.</title>
        <authorList>
            <person name="Xu J."/>
            <person name="Saunders C.W."/>
            <person name="Hu P."/>
            <person name="Grant R.A."/>
            <person name="Boekhout T."/>
            <person name="Kuramae E.E."/>
            <person name="Kronstad J.W."/>
            <person name="Deangelis Y.M."/>
            <person name="Reeder N.L."/>
            <person name="Johnstone K.R."/>
            <person name="Leland M."/>
            <person name="Fieno A.M."/>
            <person name="Begley W.M."/>
            <person name="Sun Y."/>
            <person name="Lacey M.P."/>
            <person name="Chaudhary T."/>
            <person name="Keough T."/>
            <person name="Chu L."/>
            <person name="Sears R."/>
            <person name="Yuan B."/>
            <person name="Dawson T.L.Jr."/>
        </authorList>
    </citation>
    <scope>NUCLEOTIDE SEQUENCE [LARGE SCALE GENOMIC DNA]</scope>
    <source>
        <strain evidence="14">ATCC MYA-4612 / CBS 7966</strain>
    </source>
</reference>
<dbReference type="PROSITE" id="PS00108">
    <property type="entry name" value="PROTEIN_KINASE_ST"/>
    <property type="match status" value="1"/>
</dbReference>
<feature type="compositionally biased region" description="Basic and acidic residues" evidence="11">
    <location>
        <begin position="150"/>
        <end position="159"/>
    </location>
</feature>
<dbReference type="FunFam" id="1.10.510.10:FF:000499">
    <property type="entry name" value="Serine/threonine-protein kinase KIC1"/>
    <property type="match status" value="1"/>
</dbReference>
<keyword evidence="3" id="KW-0723">Serine/threonine-protein kinase</keyword>
<feature type="compositionally biased region" description="Polar residues" evidence="11">
    <location>
        <begin position="907"/>
        <end position="920"/>
    </location>
</feature>
<feature type="region of interest" description="Disordered" evidence="11">
    <location>
        <begin position="636"/>
        <end position="935"/>
    </location>
</feature>
<evidence type="ECO:0000256" key="9">
    <source>
        <dbReference type="ARBA" id="ARBA00048679"/>
    </source>
</evidence>
<dbReference type="Pfam" id="PF00069">
    <property type="entry name" value="Pkinase"/>
    <property type="match status" value="1"/>
</dbReference>